<evidence type="ECO:0000313" key="3">
    <source>
        <dbReference type="EMBL" id="PMD50818.1"/>
    </source>
</evidence>
<dbReference type="InterPro" id="IPR008972">
    <property type="entry name" value="Cupredoxin"/>
</dbReference>
<accession>A0A2J6SJ77</accession>
<dbReference type="InParanoid" id="A0A2J6SJ77"/>
<reference evidence="3 4" key="1">
    <citation type="submission" date="2016-04" db="EMBL/GenBank/DDBJ databases">
        <title>A degradative enzymes factory behind the ericoid mycorrhizal symbiosis.</title>
        <authorList>
            <consortium name="DOE Joint Genome Institute"/>
            <person name="Martino E."/>
            <person name="Morin E."/>
            <person name="Grelet G."/>
            <person name="Kuo A."/>
            <person name="Kohler A."/>
            <person name="Daghino S."/>
            <person name="Barry K."/>
            <person name="Choi C."/>
            <person name="Cichocki N."/>
            <person name="Clum A."/>
            <person name="Copeland A."/>
            <person name="Hainaut M."/>
            <person name="Haridas S."/>
            <person name="Labutti K."/>
            <person name="Lindquist E."/>
            <person name="Lipzen A."/>
            <person name="Khouja H.-R."/>
            <person name="Murat C."/>
            <person name="Ohm R."/>
            <person name="Olson A."/>
            <person name="Spatafora J."/>
            <person name="Veneault-Fourrey C."/>
            <person name="Henrissat B."/>
            <person name="Grigoriev I."/>
            <person name="Martin F."/>
            <person name="Perotto S."/>
        </authorList>
    </citation>
    <scope>NUCLEOTIDE SEQUENCE [LARGE SCALE GENOMIC DNA]</scope>
    <source>
        <strain evidence="3 4">E</strain>
    </source>
</reference>
<evidence type="ECO:0000313" key="4">
    <source>
        <dbReference type="Proteomes" id="UP000235371"/>
    </source>
</evidence>
<feature type="transmembrane region" description="Helical" evidence="2">
    <location>
        <begin position="213"/>
        <end position="235"/>
    </location>
</feature>
<dbReference type="GeneID" id="36585614"/>
<dbReference type="STRING" id="1095630.A0A2J6SJ77"/>
<dbReference type="SUPFAM" id="SSF49503">
    <property type="entry name" value="Cupredoxins"/>
    <property type="match status" value="1"/>
</dbReference>
<proteinExistence type="predicted"/>
<name>A0A2J6SJ77_9HELO</name>
<dbReference type="AlphaFoldDB" id="A0A2J6SJ77"/>
<keyword evidence="2" id="KW-0472">Membrane</keyword>
<sequence length="237" mass="22630">MYASIGFLAGLAATVVAKTIVITAGTGGLAFSPDTMTAAVGDVLEFHFVGSIHTAVQGDFSSPCVQSSGGFDSGKISSASVFQVTVKNTDPMWFFCATPTHCQGGMAGVVNPPSTGDSLAAYKSAAGNAPSSSSSGKVSGGVVLPVGSSGSSSSATPAPPSTFSGASAATSTVSGVATASPSSMTPAGAGSPTSSSSGTTSPTPNSTGAGNSLIATSGNIVPLGLVFGLGAFVVLMA</sequence>
<dbReference type="CDD" id="cd00920">
    <property type="entry name" value="Cupredoxin"/>
    <property type="match status" value="1"/>
</dbReference>
<dbReference type="PANTHER" id="PTHR34883">
    <property type="entry name" value="SERINE-RICH PROTEIN, PUTATIVE-RELATED-RELATED"/>
    <property type="match status" value="1"/>
</dbReference>
<dbReference type="RefSeq" id="XP_024727722.1">
    <property type="nucleotide sequence ID" value="XM_024877537.1"/>
</dbReference>
<dbReference type="PANTHER" id="PTHR34883:SF15">
    <property type="entry name" value="EXTRACELLULAR SERINE-RICH PROTEIN"/>
    <property type="match status" value="1"/>
</dbReference>
<feature type="region of interest" description="Disordered" evidence="1">
    <location>
        <begin position="146"/>
        <end position="210"/>
    </location>
</feature>
<keyword evidence="4" id="KW-1185">Reference proteome</keyword>
<gene>
    <name evidence="3" type="ORF">K444DRAFT_576528</name>
</gene>
<keyword evidence="2" id="KW-1133">Transmembrane helix</keyword>
<protein>
    <submittedName>
        <fullName evidence="3">Cupredoxin</fullName>
    </submittedName>
</protein>
<keyword evidence="2" id="KW-0812">Transmembrane</keyword>
<dbReference type="Proteomes" id="UP000235371">
    <property type="component" value="Unassembled WGS sequence"/>
</dbReference>
<evidence type="ECO:0000256" key="1">
    <source>
        <dbReference type="SAM" id="MobiDB-lite"/>
    </source>
</evidence>
<dbReference type="InterPro" id="IPR052953">
    <property type="entry name" value="Ser-rich/MCO-related"/>
</dbReference>
<evidence type="ECO:0000256" key="2">
    <source>
        <dbReference type="SAM" id="Phobius"/>
    </source>
</evidence>
<dbReference type="EMBL" id="KZ613913">
    <property type="protein sequence ID" value="PMD50818.1"/>
    <property type="molecule type" value="Genomic_DNA"/>
</dbReference>
<dbReference type="OrthoDB" id="2331100at2759"/>
<dbReference type="Gene3D" id="2.60.40.420">
    <property type="entry name" value="Cupredoxins - blue copper proteins"/>
    <property type="match status" value="1"/>
</dbReference>
<organism evidence="3 4">
    <name type="scientific">Hyaloscypha bicolor E</name>
    <dbReference type="NCBI Taxonomy" id="1095630"/>
    <lineage>
        <taxon>Eukaryota</taxon>
        <taxon>Fungi</taxon>
        <taxon>Dikarya</taxon>
        <taxon>Ascomycota</taxon>
        <taxon>Pezizomycotina</taxon>
        <taxon>Leotiomycetes</taxon>
        <taxon>Helotiales</taxon>
        <taxon>Hyaloscyphaceae</taxon>
        <taxon>Hyaloscypha</taxon>
        <taxon>Hyaloscypha bicolor</taxon>
    </lineage>
</organism>